<dbReference type="Gramene" id="TVU16873">
    <property type="protein sequence ID" value="TVU16873"/>
    <property type="gene ID" value="EJB05_37030"/>
</dbReference>
<accession>A0A5J9TZQ9</accession>
<name>A0A5J9TZQ9_9POAL</name>
<dbReference type="EMBL" id="RWGY01000030">
    <property type="protein sequence ID" value="TVU16873.1"/>
    <property type="molecule type" value="Genomic_DNA"/>
</dbReference>
<protein>
    <submittedName>
        <fullName evidence="1">Uncharacterized protein</fullName>
    </submittedName>
</protein>
<proteinExistence type="predicted"/>
<dbReference type="Proteomes" id="UP000324897">
    <property type="component" value="Unassembled WGS sequence"/>
</dbReference>
<reference evidence="1 2" key="1">
    <citation type="journal article" date="2019" name="Sci. Rep.">
        <title>A high-quality genome of Eragrostis curvula grass provides insights into Poaceae evolution and supports new strategies to enhance forage quality.</title>
        <authorList>
            <person name="Carballo J."/>
            <person name="Santos B.A.C.M."/>
            <person name="Zappacosta D."/>
            <person name="Garbus I."/>
            <person name="Selva J.P."/>
            <person name="Gallo C.A."/>
            <person name="Diaz A."/>
            <person name="Albertini E."/>
            <person name="Caccamo M."/>
            <person name="Echenique V."/>
        </authorList>
    </citation>
    <scope>NUCLEOTIDE SEQUENCE [LARGE SCALE GENOMIC DNA]</scope>
    <source>
        <strain evidence="2">cv. Victoria</strain>
        <tissue evidence="1">Leaf</tissue>
    </source>
</reference>
<evidence type="ECO:0000313" key="2">
    <source>
        <dbReference type="Proteomes" id="UP000324897"/>
    </source>
</evidence>
<evidence type="ECO:0000313" key="1">
    <source>
        <dbReference type="EMBL" id="TVU16873.1"/>
    </source>
</evidence>
<keyword evidence="2" id="KW-1185">Reference proteome</keyword>
<sequence>MAGFGIMGSRCKFSRHGNRVAVFDVLTIHGKVVHLNWGYRGSGISHDTMFFFGNSGMRSRILERSKHEAGIY</sequence>
<feature type="non-terminal residue" evidence="1">
    <location>
        <position position="1"/>
    </location>
</feature>
<comment type="caution">
    <text evidence="1">The sequence shown here is derived from an EMBL/GenBank/DDBJ whole genome shotgun (WGS) entry which is preliminary data.</text>
</comment>
<dbReference type="AlphaFoldDB" id="A0A5J9TZQ9"/>
<organism evidence="1 2">
    <name type="scientific">Eragrostis curvula</name>
    <name type="common">weeping love grass</name>
    <dbReference type="NCBI Taxonomy" id="38414"/>
    <lineage>
        <taxon>Eukaryota</taxon>
        <taxon>Viridiplantae</taxon>
        <taxon>Streptophyta</taxon>
        <taxon>Embryophyta</taxon>
        <taxon>Tracheophyta</taxon>
        <taxon>Spermatophyta</taxon>
        <taxon>Magnoliopsida</taxon>
        <taxon>Liliopsida</taxon>
        <taxon>Poales</taxon>
        <taxon>Poaceae</taxon>
        <taxon>PACMAD clade</taxon>
        <taxon>Chloridoideae</taxon>
        <taxon>Eragrostideae</taxon>
        <taxon>Eragrostidinae</taxon>
        <taxon>Eragrostis</taxon>
    </lineage>
</organism>
<gene>
    <name evidence="1" type="ORF">EJB05_37030</name>
</gene>